<dbReference type="PaxDb" id="1123384-AJ81_07045"/>
<reference evidence="2 3" key="1">
    <citation type="submission" date="2014-01" db="EMBL/GenBank/DDBJ databases">
        <title>Genome sequencing of Thermotog hypogea.</title>
        <authorList>
            <person name="Zhang X."/>
            <person name="Alvare G."/>
            <person name="Fristensky B."/>
            <person name="Chen L."/>
            <person name="Suen T."/>
            <person name="Chen Q."/>
            <person name="Ma K."/>
        </authorList>
    </citation>
    <scope>NUCLEOTIDE SEQUENCE [LARGE SCALE GENOMIC DNA]</scope>
    <source>
        <strain evidence="2 3">DSM 11164</strain>
    </source>
</reference>
<evidence type="ECO:0000313" key="3">
    <source>
        <dbReference type="Proteomes" id="UP000077469"/>
    </source>
</evidence>
<dbReference type="InterPro" id="IPR054210">
    <property type="entry name" value="DUF6917"/>
</dbReference>
<feature type="domain" description="DUF6917" evidence="1">
    <location>
        <begin position="15"/>
        <end position="142"/>
    </location>
</feature>
<accession>A0A0X1KRV5</accession>
<dbReference type="PATRIC" id="fig|1123384.7.peg.1415"/>
<keyword evidence="3" id="KW-1185">Reference proteome</keyword>
<sequence length="145" mass="16225">MKEPYSTGMLKFDPYAKKQPVIGRVVVVLRGRLDNRSLSLIEPHSRALRIGEIHEILMTDEKEAIPGKTVNRVAYIAFVEIVQAGVIVSNDIVRLGDGRQIGRLVGFDETHMPNHQNIVIYSDQLISGEELGLEIGEMIVFEKEG</sequence>
<dbReference type="Pfam" id="PF21891">
    <property type="entry name" value="DUF6917"/>
    <property type="match status" value="1"/>
</dbReference>
<dbReference type="RefSeq" id="WP_031504405.1">
    <property type="nucleotide sequence ID" value="NC_022795.1"/>
</dbReference>
<proteinExistence type="predicted"/>
<evidence type="ECO:0000313" key="2">
    <source>
        <dbReference type="EMBL" id="AJC73983.1"/>
    </source>
</evidence>
<dbReference type="EMBL" id="CP007141">
    <property type="protein sequence ID" value="AJC73983.1"/>
    <property type="molecule type" value="Genomic_DNA"/>
</dbReference>
<name>A0A0X1KRV5_9THEM</name>
<protein>
    <recommendedName>
        <fullName evidence="1">DUF6917 domain-containing protein</fullName>
    </recommendedName>
</protein>
<dbReference type="OrthoDB" id="4557435at2"/>
<dbReference type="Proteomes" id="UP000077469">
    <property type="component" value="Chromosome"/>
</dbReference>
<evidence type="ECO:0000259" key="1">
    <source>
        <dbReference type="Pfam" id="PF21891"/>
    </source>
</evidence>
<dbReference type="KEGG" id="phy:AJ81_07045"/>
<dbReference type="AlphaFoldDB" id="A0A0X1KRV5"/>
<dbReference type="STRING" id="1123384.AJ81_07045"/>
<gene>
    <name evidence="2" type="ORF">AJ81_07045</name>
</gene>
<organism evidence="2 3">
    <name type="scientific">Pseudothermotoga hypogea DSM 11164 = NBRC 106472</name>
    <dbReference type="NCBI Taxonomy" id="1123384"/>
    <lineage>
        <taxon>Bacteria</taxon>
        <taxon>Thermotogati</taxon>
        <taxon>Thermotogota</taxon>
        <taxon>Thermotogae</taxon>
        <taxon>Thermotogales</taxon>
        <taxon>Thermotogaceae</taxon>
        <taxon>Pseudothermotoga</taxon>
    </lineage>
</organism>